<feature type="region of interest" description="Disordered" evidence="1">
    <location>
        <begin position="1"/>
        <end position="76"/>
    </location>
</feature>
<gene>
    <name evidence="2" type="ORF">QRT05_05270</name>
</gene>
<proteinExistence type="predicted"/>
<name>A0ABT7S536_9CELL</name>
<comment type="caution">
    <text evidence="2">The sequence shown here is derived from an EMBL/GenBank/DDBJ whole genome shotgun (WGS) entry which is preliminary data.</text>
</comment>
<dbReference type="EMBL" id="JAUCGR010000001">
    <property type="protein sequence ID" value="MDM7830733.1"/>
    <property type="molecule type" value="Genomic_DNA"/>
</dbReference>
<sequence length="369" mass="37794">MTLPDPRRAPARTDLPWLRHRPLRRVPASPAPRVNLQHPGRPPLGTGRVTPAAPSAGASSLDLTRPSAPVPAPAPDAAEASVAVSSSLDLSSPGLTSSSLDLSSAASSSLDLSTQAPAPASSSLDLSTPAPAESSSDLSTPPAASSLDLGPSTGAAATPSARALVPVRRQPSAAQGDPVLGYEPERVVVGRPTLLNRDRPTVALTRVQSGVGVLRLTMAVGSGVGDLRPAAFCHLSTGETVLLDHNRGMTTAPAGSRRPVVQAVDRGFLVDLRQVSRLQRLVIAGFSPTSSSLAWGGALRVETIGGARVDVPLEREPGAGSLVALSILNVGGQLVLRAERQLVPGALREAALAFGFDGLTWVDAWTPLG</sequence>
<feature type="compositionally biased region" description="Polar residues" evidence="1">
    <location>
        <begin position="133"/>
        <end position="143"/>
    </location>
</feature>
<dbReference type="Proteomes" id="UP001321453">
    <property type="component" value="Unassembled WGS sequence"/>
</dbReference>
<evidence type="ECO:0000313" key="3">
    <source>
        <dbReference type="Proteomes" id="UP001321453"/>
    </source>
</evidence>
<reference evidence="2 3" key="1">
    <citation type="submission" date="2023-06" db="EMBL/GenBank/DDBJ databases">
        <title>Cellulomonas sp. MW9 Whole genome sequence.</title>
        <authorList>
            <person name="Park S."/>
        </authorList>
    </citation>
    <scope>NUCLEOTIDE SEQUENCE [LARGE SCALE GENOMIC DNA]</scope>
    <source>
        <strain evidence="2 3">MW9</strain>
    </source>
</reference>
<keyword evidence="3" id="KW-1185">Reference proteome</keyword>
<accession>A0ABT7S536</accession>
<evidence type="ECO:0000313" key="2">
    <source>
        <dbReference type="EMBL" id="MDM7830733.1"/>
    </source>
</evidence>
<dbReference type="RefSeq" id="WP_289445893.1">
    <property type="nucleotide sequence ID" value="NZ_JAUCGR010000001.1"/>
</dbReference>
<feature type="region of interest" description="Disordered" evidence="1">
    <location>
        <begin position="113"/>
        <end position="179"/>
    </location>
</feature>
<organism evidence="2 3">
    <name type="scientific">Cellulomonas edaphi</name>
    <dbReference type="NCBI Taxonomy" id="3053468"/>
    <lineage>
        <taxon>Bacteria</taxon>
        <taxon>Bacillati</taxon>
        <taxon>Actinomycetota</taxon>
        <taxon>Actinomycetes</taxon>
        <taxon>Micrococcales</taxon>
        <taxon>Cellulomonadaceae</taxon>
        <taxon>Cellulomonas</taxon>
    </lineage>
</organism>
<evidence type="ECO:0000256" key="1">
    <source>
        <dbReference type="SAM" id="MobiDB-lite"/>
    </source>
</evidence>
<protein>
    <submittedName>
        <fullName evidence="2">Uncharacterized protein</fullName>
    </submittedName>
</protein>
<feature type="compositionally biased region" description="Low complexity" evidence="1">
    <location>
        <begin position="113"/>
        <end position="132"/>
    </location>
</feature>